<dbReference type="EMBL" id="CP003944">
    <property type="protein sequence ID" value="AFZ49126.1"/>
    <property type="molecule type" value="Genomic_DNA"/>
</dbReference>
<dbReference type="Pfam" id="PF17963">
    <property type="entry name" value="Big_9"/>
    <property type="match status" value="1"/>
</dbReference>
<feature type="domain" description="Cadherin" evidence="4">
    <location>
        <begin position="137"/>
        <end position="252"/>
    </location>
</feature>
<dbReference type="PANTHER" id="PTHR24026">
    <property type="entry name" value="FAT ATYPICAL CADHERIN-RELATED"/>
    <property type="match status" value="1"/>
</dbReference>
<evidence type="ECO:0000256" key="1">
    <source>
        <dbReference type="ARBA" id="ARBA00022692"/>
    </source>
</evidence>
<dbReference type="KEGG" id="dsl:Dacsa_0323"/>
<dbReference type="Pfam" id="PF00028">
    <property type="entry name" value="Cadherin"/>
    <property type="match status" value="4"/>
</dbReference>
<feature type="domain" description="VWFD" evidence="5">
    <location>
        <begin position="1896"/>
        <end position="2085"/>
    </location>
</feature>
<dbReference type="SMART" id="SM00112">
    <property type="entry name" value="CA"/>
    <property type="match status" value="11"/>
</dbReference>
<accession>K9YQC6</accession>
<feature type="domain" description="Cadherin" evidence="4">
    <location>
        <begin position="252"/>
        <end position="359"/>
    </location>
</feature>
<dbReference type="PANTHER" id="PTHR24026:SF126">
    <property type="entry name" value="PROTOCADHERIN FAT 4"/>
    <property type="match status" value="1"/>
</dbReference>
<feature type="domain" description="Cadherin" evidence="4">
    <location>
        <begin position="2564"/>
        <end position="2662"/>
    </location>
</feature>
<dbReference type="RefSeq" id="WP_015228139.1">
    <property type="nucleotide sequence ID" value="NC_019780.1"/>
</dbReference>
<dbReference type="PATRIC" id="fig|13035.3.peg.366"/>
<evidence type="ECO:0000256" key="3">
    <source>
        <dbReference type="SAM" id="MobiDB-lite"/>
    </source>
</evidence>
<evidence type="ECO:0000256" key="2">
    <source>
        <dbReference type="ARBA" id="ARBA00022989"/>
    </source>
</evidence>
<dbReference type="InterPro" id="IPR001846">
    <property type="entry name" value="VWF_type-D"/>
</dbReference>
<dbReference type="Pfam" id="PF00094">
    <property type="entry name" value="VWD"/>
    <property type="match status" value="1"/>
</dbReference>
<feature type="domain" description="Cadherin" evidence="4">
    <location>
        <begin position="1477"/>
        <end position="1571"/>
    </location>
</feature>
<sequence length="2775" mass="298683">MNFQIIQLATPNLTVEVDSNFDLALNYNTSPVDNTLTGIALRLHYDSSNLTFNETSNLFATDLFGEVNSFADEENFDNDSQTDRYLQFQYFNFNGNWPDQPLPLNLGNFNFTVENPFSDIDPNPIDLILENRSLTVEEEVSGVSFGTLNVLDPNQETVNFNVTSFDTASGYELDSDPLELTIEETFTFTVSDDRLEVVNGELKLKDDSSFDFETDGDSVNVTVTATGDTGITTESTFEITVTEIEVNETPQITISNQVEVSENTTQVTTVAAIDPDENDTLTFSLSEGADADFFTINEETGELSFINPPDFESPESASGDNSYEVTVAVRDTADNIDRQTLTVNVTDVNESPSLTSPTTVSIAENQTDVTTITAIDPDSNETLTFSLSGGADADLFTINEETGELNFIQPPDFQNPRSASGDNNYEVEVTVGDRAENTDTETLNINVTDQVEEVSLLLFENNNGEKGDRIFNNTVNPGQEFFAEFFIKDIREKINIDQLGINGLGLDIDFDEEQFELISPLDEAGQLIPETAITAQGFDFFQGGNYNPETGEIEGLSASSINLEGEDNPSQGNRGRFESFARLGLKATTTPDFSTETPPLTVAVNPTQEFSLEDGNEIQGGANVPIPFLTIAPEVEIDVRLFSSVDGEKGEAIASNVNPGERFFLEVLVKDNRENLPESEQGITGLGLDIGFNSEAFNLVSPLDDSGNLIPSDVIIPESFTNFVNGEFDVESGLIQGLSASSIVLDGDDGSAIGTEAFSSFALLEMEAKQTKTSLVDQLDLNLNSTQGLTLQDGKSESDINVGIEQEVITVAPPIEYEIVLFEDNNGEKGDLIAQNLNRVNPGETFFADVLVRDNRVNLPEENTGISALGIDFEYDPDQLELISPLNEAGELNPEAAIVPPSFTSFIGGTFDRENGLIEGLSASSIIPDSEDGSAIGVGEFSTYASLGFQATQELNLANETIDQNFQVTTNSTQGFALNDGKTEQDITLNDELEVTEIAAPVEVEIALFENNNGEVGDQITNNLITPEQNFFAEIRVRDNRTNLPTEDLGISALGVNLDFDSDVFSLIAPLNEDNTFQPAEAIIPESFTSFIQGNLDAENGLIESLSASSIRPGEENGDPIGVGEYETLARLQFQTENVFASNVTFDLEINPTQGFALADGKTNNNTISEVFDQTVNITSAIFEQDRFIFNPINLDGISEGEVIGEIGIIEESLEDAIELQIISGNDSNNNEIPAFTINSETGEISVANLEEITEITTLTINASDPSGLLDTTTVEIPLNNSPTFTSSDAIEVSENETSVVTLSATDPDGDTLSFSITGGVDAALFTLDDEGSLSFSNAPDFETPSDEDGNNVYQVTVTVDDGKGSTVEQDLTVNLTDVNEAPIIEDQSFSIPENSEGETVVGAIEASDPEGNSLSYSLEEEGFGINETGEIFVTGETDLDFETNPNRELTVTVSDGEFTPTATVTVNLTDVNEAPIIEDQSFSIPENSEGETVVGAIEASDPEGNSLSYSLEEEGFGINETGEIFVTGETDLDFETNPNRELTVTVSDGEFTPTATVTVNLTDVNEAPIIEDQSFSIPENSEGETVVGAIEASDPEGNSLSYSLEEEGFGINETGEIFVTGETDLDFETNPNRELTVTVSDGEFTPTATVTVNLTDVNEAPTFTSDNAIEVSENETSVVTLSATDPDGDALSFSITGGADEGLFILNDEGGLSFSNAPDFENPGDEDGDNAYQVTVTVDDGNGSTVEQDLTVTVTDVDEVNRPPIVRNRNFEINESVTNGTEVGQLPINDPDGDDLSVSLNTSSQVRLINLSNREEVTKNPDVDKDGNPPFTIDATGVITVNDTDDLGPLFESINSNSGDSILSRIVPSFELTVEVSDEEATTIGSSNIEMILNSASFGLGDPHVSSFDRNNFSFQVVGEFTVVESTDENNPLTIQVRTSPTIEEDGESSDSLSNYTAIATEVNGDTIALYAGEENPVFINGENVSDLNETPVTDLDNGLFQINLDEAGEERIVVQVFENRIDPRVFLSEERNGNIAGVFGDKDGNPNDDFTLRDGTILPNPTFDQINNQFAQSWRTTDPANSLLLREGENLAEINDTNFPAREITLEVLEEQLGTDRFNDIVQQVEAAGLTEGFLRTAAIIDFATTNDDSFITSALNVAANNGTPQVEDAIFSIEPNANAEDVVGELSIRDGDDQLNSLTLSILQGNDDLDQDEESPFAVSVVEVDGQFQPRLTVNDPDDLEPEMSLTVQATDPLGATDTGLITIVQNDPNTNQAPILRVTVSDVDENSPVGTNVGRAGSTDPEGESVTLSLNAVDDLDGDGEEAFQINPETGLITVADPDDLNFEAQDSLTFNVIATDDEENTTEEEVTVNVNDLQTEVDVTLNLLNSDGSAIEENRLVVGENFFVEILVSADDPSGISTFSANLDFDEQSLDVLTPQFDTPSDLINEKLGFAPARVATFSEGMITLSGGTTDAVTDADEDGVADNVIGANNTPERFAIVEMEAVATTEEGTLTLTVPGENEDGRSIGATLGNGTPLTNEDITLNLETETLTVEVDNNPPVLNDQSFSVNENSEEGTVIGTIDAEDADGDDLTFSFGDVLPTNVDQDGQLPFGLDENSGELTVADPDDLNLAIQDTFNFDVVATDSANAQATGTVTVNVNPPRFSLDVDNNGDANGSVDGLNLLRVLFNLNPETMDTSQTDLTQQQVFDNIQQGLEGDNPLLDVDNSDEANGSVDGLNLLRVLFNLNPETMDTSQTDLTQQQVFDNIQEVNL</sequence>
<gene>
    <name evidence="6" type="ORF">Dacsa_0323</name>
</gene>
<dbReference type="GO" id="GO:0005886">
    <property type="term" value="C:plasma membrane"/>
    <property type="evidence" value="ECO:0007669"/>
    <property type="project" value="UniProtKB-SubCell"/>
</dbReference>
<evidence type="ECO:0000259" key="4">
    <source>
        <dbReference type="PROSITE" id="PS50268"/>
    </source>
</evidence>
<dbReference type="STRING" id="13035.Dacsa_0323"/>
<dbReference type="InterPro" id="IPR040853">
    <property type="entry name" value="RapA2_cadherin-like"/>
</dbReference>
<keyword evidence="7" id="KW-1185">Reference proteome</keyword>
<protein>
    <submittedName>
        <fullName evidence="6">Cadherin domain-containing protein,von Willebrand factor type D domain protein</fullName>
    </submittedName>
</protein>
<evidence type="ECO:0000313" key="6">
    <source>
        <dbReference type="EMBL" id="AFZ49126.1"/>
    </source>
</evidence>
<dbReference type="eggNOG" id="COG2834">
    <property type="taxonomic scope" value="Bacteria"/>
</dbReference>
<proteinExistence type="predicted"/>
<keyword evidence="2" id="KW-1133">Transmembrane helix</keyword>
<dbReference type="HOGENOM" id="CLU_226956_0_0_3"/>
<name>K9YQC6_DACS8</name>
<dbReference type="GO" id="GO:0005509">
    <property type="term" value="F:calcium ion binding"/>
    <property type="evidence" value="ECO:0007669"/>
    <property type="project" value="InterPro"/>
</dbReference>
<dbReference type="InterPro" id="IPR006644">
    <property type="entry name" value="Cadg"/>
</dbReference>
<dbReference type="SUPFAM" id="SSF49313">
    <property type="entry name" value="Cadherin-like"/>
    <property type="match status" value="9"/>
</dbReference>
<feature type="domain" description="Cadherin" evidence="4">
    <location>
        <begin position="1282"/>
        <end position="1385"/>
    </location>
</feature>
<feature type="domain" description="Cadherin" evidence="4">
    <location>
        <begin position="1671"/>
        <end position="1767"/>
    </location>
</feature>
<dbReference type="SMART" id="SM00736">
    <property type="entry name" value="CADG"/>
    <property type="match status" value="3"/>
</dbReference>
<dbReference type="CDD" id="cd11304">
    <property type="entry name" value="Cadherin_repeat"/>
    <property type="match status" value="9"/>
</dbReference>
<organism evidence="6 7">
    <name type="scientific">Dactylococcopsis salina (strain PCC 8305)</name>
    <name type="common">Myxobactron salinum</name>
    <dbReference type="NCBI Taxonomy" id="13035"/>
    <lineage>
        <taxon>Bacteria</taxon>
        <taxon>Bacillati</taxon>
        <taxon>Cyanobacteriota</taxon>
        <taxon>Cyanophyceae</taxon>
        <taxon>Nodosilineales</taxon>
        <taxon>Cymatolegaceae</taxon>
        <taxon>Dactylococcopsis</taxon>
    </lineage>
</organism>
<dbReference type="InterPro" id="IPR002126">
    <property type="entry name" value="Cadherin-like_dom"/>
</dbReference>
<feature type="region of interest" description="Disordered" evidence="3">
    <location>
        <begin position="2288"/>
        <end position="2308"/>
    </location>
</feature>
<dbReference type="InterPro" id="IPR015919">
    <property type="entry name" value="Cadherin-like_sf"/>
</dbReference>
<evidence type="ECO:0000259" key="5">
    <source>
        <dbReference type="PROSITE" id="PS51233"/>
    </source>
</evidence>
<dbReference type="OrthoDB" id="581389at2"/>
<dbReference type="PROSITE" id="PS50268">
    <property type="entry name" value="CADHERIN_2"/>
    <property type="match status" value="11"/>
</dbReference>
<feature type="domain" description="Cadherin" evidence="4">
    <location>
        <begin position="1570"/>
        <end position="1664"/>
    </location>
</feature>
<feature type="domain" description="Cadherin" evidence="4">
    <location>
        <begin position="2174"/>
        <end position="2280"/>
    </location>
</feature>
<dbReference type="PROSITE" id="PS51233">
    <property type="entry name" value="VWFD"/>
    <property type="match status" value="1"/>
</dbReference>
<keyword evidence="2" id="KW-0472">Membrane</keyword>
<feature type="domain" description="Cadherin" evidence="4">
    <location>
        <begin position="2287"/>
        <end position="2385"/>
    </location>
</feature>
<keyword evidence="1" id="KW-0812">Transmembrane</keyword>
<dbReference type="Gene3D" id="2.60.40.60">
    <property type="entry name" value="Cadherins"/>
    <property type="match status" value="10"/>
</dbReference>
<evidence type="ECO:0000313" key="7">
    <source>
        <dbReference type="Proteomes" id="UP000010482"/>
    </source>
</evidence>
<reference evidence="6" key="1">
    <citation type="submission" date="2012-04" db="EMBL/GenBank/DDBJ databases">
        <title>Finished genome of Dactylococcopsis salina PCC 8305.</title>
        <authorList>
            <consortium name="US DOE Joint Genome Institute"/>
            <person name="Gugger M."/>
            <person name="Coursin T."/>
            <person name="Rippka R."/>
            <person name="Tandeau De Marsac N."/>
            <person name="Huntemann M."/>
            <person name="Wei C.-L."/>
            <person name="Han J."/>
            <person name="Detter J.C."/>
            <person name="Han C."/>
            <person name="Tapia R."/>
            <person name="Daligault H."/>
            <person name="Chen A."/>
            <person name="Krypides N."/>
            <person name="Mavromatis K."/>
            <person name="Markowitz V."/>
            <person name="Szeto E."/>
            <person name="Ivanova N."/>
            <person name="Ovchinnikova G."/>
            <person name="Pagani I."/>
            <person name="Pati A."/>
            <person name="Goodwin L."/>
            <person name="Peters L."/>
            <person name="Pitluck S."/>
            <person name="Woyke T."/>
            <person name="Kerfeld C."/>
        </authorList>
    </citation>
    <scope>NUCLEOTIDE SEQUENCE [LARGE SCALE GENOMIC DNA]</scope>
    <source>
        <strain evidence="6">PCC 8305</strain>
    </source>
</reference>
<dbReference type="Pfam" id="PF17803">
    <property type="entry name" value="Cadherin_4"/>
    <property type="match status" value="3"/>
</dbReference>
<dbReference type="GO" id="GO:0007156">
    <property type="term" value="P:homophilic cell adhesion via plasma membrane adhesion molecules"/>
    <property type="evidence" value="ECO:0007669"/>
    <property type="project" value="InterPro"/>
</dbReference>
<feature type="domain" description="Cadherin" evidence="4">
    <location>
        <begin position="354"/>
        <end position="459"/>
    </location>
</feature>
<dbReference type="Proteomes" id="UP000010482">
    <property type="component" value="Chromosome"/>
</dbReference>
<dbReference type="PRINTS" id="PR00205">
    <property type="entry name" value="CADHERIN"/>
</dbReference>
<feature type="domain" description="Cadherin" evidence="4">
    <location>
        <begin position="1384"/>
        <end position="1478"/>
    </location>
</feature>